<evidence type="ECO:0000256" key="1">
    <source>
        <dbReference type="ARBA" id="ARBA00004418"/>
    </source>
</evidence>
<gene>
    <name evidence="5" type="ORF">COV04_03670</name>
</gene>
<evidence type="ECO:0000259" key="4">
    <source>
        <dbReference type="Pfam" id="PF09084"/>
    </source>
</evidence>
<comment type="subcellular location">
    <subcellularLocation>
        <location evidence="1">Periplasm</location>
    </subcellularLocation>
</comment>
<reference evidence="5 6" key="1">
    <citation type="submission" date="2017-09" db="EMBL/GenBank/DDBJ databases">
        <title>Depth-based differentiation of microbial function through sediment-hosted aquifers and enrichment of novel symbionts in the deep terrestrial subsurface.</title>
        <authorList>
            <person name="Probst A.J."/>
            <person name="Ladd B."/>
            <person name="Jarett J.K."/>
            <person name="Geller-Mcgrath D.E."/>
            <person name="Sieber C.M."/>
            <person name="Emerson J.B."/>
            <person name="Anantharaman K."/>
            <person name="Thomas B.C."/>
            <person name="Malmstrom R."/>
            <person name="Stieglmeier M."/>
            <person name="Klingl A."/>
            <person name="Woyke T."/>
            <person name="Ryan C.M."/>
            <person name="Banfield J.F."/>
        </authorList>
    </citation>
    <scope>NUCLEOTIDE SEQUENCE [LARGE SCALE GENOMIC DNA]</scope>
    <source>
        <strain evidence="5">CG10_big_fil_rev_8_21_14_0_10_48_11</strain>
    </source>
</reference>
<dbReference type="InterPro" id="IPR015168">
    <property type="entry name" value="SsuA/THI5"/>
</dbReference>
<comment type="similarity">
    <text evidence="2">Belongs to the bacterial solute-binding protein SsuA/TauA family.</text>
</comment>
<feature type="domain" description="SsuA/THI5-like" evidence="4">
    <location>
        <begin position="52"/>
        <end position="246"/>
    </location>
</feature>
<protein>
    <recommendedName>
        <fullName evidence="4">SsuA/THI5-like domain-containing protein</fullName>
    </recommendedName>
</protein>
<dbReference type="Proteomes" id="UP000231152">
    <property type="component" value="Unassembled WGS sequence"/>
</dbReference>
<dbReference type="PANTHER" id="PTHR30024">
    <property type="entry name" value="ALIPHATIC SULFONATES-BINDING PROTEIN-RELATED"/>
    <property type="match status" value="1"/>
</dbReference>
<evidence type="ECO:0000256" key="3">
    <source>
        <dbReference type="ARBA" id="ARBA00022729"/>
    </source>
</evidence>
<dbReference type="GO" id="GO:0042597">
    <property type="term" value="C:periplasmic space"/>
    <property type="evidence" value="ECO:0007669"/>
    <property type="project" value="UniProtKB-SubCell"/>
</dbReference>
<evidence type="ECO:0000313" key="5">
    <source>
        <dbReference type="EMBL" id="PJE75671.1"/>
    </source>
</evidence>
<name>A0A2M8LDY4_9BACT</name>
<organism evidence="5 6">
    <name type="scientific">Candidatus Uhrbacteria bacterium CG10_big_fil_rev_8_21_14_0_10_48_11</name>
    <dbReference type="NCBI Taxonomy" id="1975037"/>
    <lineage>
        <taxon>Bacteria</taxon>
        <taxon>Candidatus Uhriibacteriota</taxon>
    </lineage>
</organism>
<evidence type="ECO:0000256" key="2">
    <source>
        <dbReference type="ARBA" id="ARBA00010742"/>
    </source>
</evidence>
<dbReference type="Pfam" id="PF09084">
    <property type="entry name" value="NMT1"/>
    <property type="match status" value="1"/>
</dbReference>
<dbReference type="EMBL" id="PFET01000012">
    <property type="protein sequence ID" value="PJE75671.1"/>
    <property type="molecule type" value="Genomic_DNA"/>
</dbReference>
<evidence type="ECO:0000313" key="6">
    <source>
        <dbReference type="Proteomes" id="UP000231152"/>
    </source>
</evidence>
<accession>A0A2M8LDY4</accession>
<keyword evidence="3" id="KW-0732">Signal</keyword>
<sequence>MMRLVGSFATLVIVGLLAVFGWQSYQQYRQPVALKFVVTSWTTAQLVSAVASRNFFAGRGLNVKIINVGEDYEAALRAVQTGEADGGVFPLSAPIKLTLSGFPMRVVAGVDYSSGADGIVAASGIISVADLKGKRVAYEAGSYDELLLREVLQENNLSIADVISVPTMAEAVPQAFLKGEVDAVVSFQPFLDQALRRPESTVLFSSASLPGFIPDVIAFREDAIENNRSAVQTFLGAWFDGIAELKKDSHSRREMLAVIAVVGGTTITDVERSLTSIKLYNFNDNAIAFTYTDDLLSLYRSSQEFIDFRAGYLTKPIGQVVRDIIDPSFIRSGLRQ</sequence>
<dbReference type="AlphaFoldDB" id="A0A2M8LDY4"/>
<proteinExistence type="inferred from homology"/>
<dbReference type="PANTHER" id="PTHR30024:SF47">
    <property type="entry name" value="TAURINE-BINDING PERIPLASMIC PROTEIN"/>
    <property type="match status" value="1"/>
</dbReference>
<comment type="caution">
    <text evidence="5">The sequence shown here is derived from an EMBL/GenBank/DDBJ whole genome shotgun (WGS) entry which is preliminary data.</text>
</comment>
<dbReference type="SUPFAM" id="SSF53850">
    <property type="entry name" value="Periplasmic binding protein-like II"/>
    <property type="match status" value="1"/>
</dbReference>
<dbReference type="Gene3D" id="3.40.190.10">
    <property type="entry name" value="Periplasmic binding protein-like II"/>
    <property type="match status" value="2"/>
</dbReference>